<evidence type="ECO:0000256" key="4">
    <source>
        <dbReference type="ARBA" id="ARBA00022679"/>
    </source>
</evidence>
<dbReference type="GO" id="GO:0032259">
    <property type="term" value="P:methylation"/>
    <property type="evidence" value="ECO:0007669"/>
    <property type="project" value="UniProtKB-KW"/>
</dbReference>
<comment type="caution">
    <text evidence="10">The sequence shown here is derived from an EMBL/GenBank/DDBJ whole genome shotgun (WGS) entry which is preliminary data.</text>
</comment>
<dbReference type="PANTHER" id="PTHR44307">
    <property type="entry name" value="PHOSPHOETHANOLAMINE METHYLTRANSFERASE"/>
    <property type="match status" value="1"/>
</dbReference>
<evidence type="ECO:0000256" key="8">
    <source>
        <dbReference type="ARBA" id="ARBA00047841"/>
    </source>
</evidence>
<keyword evidence="4" id="KW-0808">Transferase</keyword>
<comment type="catalytic activity">
    <reaction evidence="6">
        <text>N,N-dimethylethanolamine phosphate + S-adenosyl-L-methionine = phosphocholine + S-adenosyl-L-homocysteine + H(+)</text>
        <dbReference type="Rhea" id="RHEA:25325"/>
        <dbReference type="ChEBI" id="CHEBI:15378"/>
        <dbReference type="ChEBI" id="CHEBI:57856"/>
        <dbReference type="ChEBI" id="CHEBI:58641"/>
        <dbReference type="ChEBI" id="CHEBI:59789"/>
        <dbReference type="ChEBI" id="CHEBI:295975"/>
        <dbReference type="EC" id="2.1.1.103"/>
    </reaction>
    <physiologicalReaction direction="left-to-right" evidence="6">
        <dbReference type="Rhea" id="RHEA:25326"/>
    </physiologicalReaction>
</comment>
<accession>A0ABD0WJJ1</accession>
<dbReference type="InterPro" id="IPR041698">
    <property type="entry name" value="Methyltransf_25"/>
</dbReference>
<protein>
    <recommendedName>
        <fullName evidence="5">phosphoethanolamine N-methyltransferase</fullName>
        <ecNumber evidence="5">2.1.1.103</ecNumber>
    </recommendedName>
</protein>
<dbReference type="PANTHER" id="PTHR44307:SF2">
    <property type="entry name" value="PHOSPHOETHANOLAMINE METHYLTRANSFERASE ISOFORM X1"/>
    <property type="match status" value="1"/>
</dbReference>
<dbReference type="Pfam" id="PF13649">
    <property type="entry name" value="Methyltransf_25"/>
    <property type="match status" value="1"/>
</dbReference>
<name>A0ABD0WJJ1_UMBPY</name>
<evidence type="ECO:0000256" key="3">
    <source>
        <dbReference type="ARBA" id="ARBA00022603"/>
    </source>
</evidence>
<feature type="domain" description="Methyltransferase" evidence="9">
    <location>
        <begin position="77"/>
        <end position="163"/>
    </location>
</feature>
<evidence type="ECO:0000256" key="1">
    <source>
        <dbReference type="ARBA" id="ARBA00004969"/>
    </source>
</evidence>
<dbReference type="CDD" id="cd02440">
    <property type="entry name" value="AdoMet_MTases"/>
    <property type="match status" value="1"/>
</dbReference>
<organism evidence="10 11">
    <name type="scientific">Umbra pygmaea</name>
    <name type="common">Eastern mudminnow</name>
    <dbReference type="NCBI Taxonomy" id="75934"/>
    <lineage>
        <taxon>Eukaryota</taxon>
        <taxon>Metazoa</taxon>
        <taxon>Chordata</taxon>
        <taxon>Craniata</taxon>
        <taxon>Vertebrata</taxon>
        <taxon>Euteleostomi</taxon>
        <taxon>Actinopterygii</taxon>
        <taxon>Neopterygii</taxon>
        <taxon>Teleostei</taxon>
        <taxon>Protacanthopterygii</taxon>
        <taxon>Esociformes</taxon>
        <taxon>Umbridae</taxon>
        <taxon>Umbra</taxon>
    </lineage>
</organism>
<dbReference type="EC" id="2.1.1.103" evidence="5"/>
<dbReference type="InterPro" id="IPR029063">
    <property type="entry name" value="SAM-dependent_MTases_sf"/>
</dbReference>
<reference evidence="10 11" key="1">
    <citation type="submission" date="2024-06" db="EMBL/GenBank/DDBJ databases">
        <authorList>
            <person name="Pan Q."/>
            <person name="Wen M."/>
            <person name="Jouanno E."/>
            <person name="Zahm M."/>
            <person name="Klopp C."/>
            <person name="Cabau C."/>
            <person name="Louis A."/>
            <person name="Berthelot C."/>
            <person name="Parey E."/>
            <person name="Roest Crollius H."/>
            <person name="Montfort J."/>
            <person name="Robinson-Rechavi M."/>
            <person name="Bouchez O."/>
            <person name="Lampietro C."/>
            <person name="Lopez Roques C."/>
            <person name="Donnadieu C."/>
            <person name="Postlethwait J."/>
            <person name="Bobe J."/>
            <person name="Verreycken H."/>
            <person name="Guiguen Y."/>
        </authorList>
    </citation>
    <scope>NUCLEOTIDE SEQUENCE [LARGE SCALE GENOMIC DNA]</scope>
    <source>
        <strain evidence="10">Up_M1</strain>
        <tissue evidence="10">Testis</tissue>
    </source>
</reference>
<comment type="catalytic activity">
    <reaction evidence="7">
        <text>phosphoethanolamine + S-adenosyl-L-methionine = N-methylethanolamine phosphate + S-adenosyl-L-homocysteine + H(+)</text>
        <dbReference type="Rhea" id="RHEA:20365"/>
        <dbReference type="ChEBI" id="CHEBI:15378"/>
        <dbReference type="ChEBI" id="CHEBI:57781"/>
        <dbReference type="ChEBI" id="CHEBI:57856"/>
        <dbReference type="ChEBI" id="CHEBI:58190"/>
        <dbReference type="ChEBI" id="CHEBI:59789"/>
        <dbReference type="EC" id="2.1.1.103"/>
    </reaction>
    <physiologicalReaction direction="left-to-right" evidence="7">
        <dbReference type="Rhea" id="RHEA:20366"/>
    </physiologicalReaction>
</comment>
<dbReference type="AlphaFoldDB" id="A0ABD0WJJ1"/>
<evidence type="ECO:0000313" key="11">
    <source>
        <dbReference type="Proteomes" id="UP001557470"/>
    </source>
</evidence>
<keyword evidence="3" id="KW-0489">Methyltransferase</keyword>
<evidence type="ECO:0000313" key="10">
    <source>
        <dbReference type="EMBL" id="KAL0973694.1"/>
    </source>
</evidence>
<sequence length="180" mass="20245">MKKHQNQVCWLLEKVCRNTASNRGFSTFQQFLDNQQYTRNGILRYEKMFGSGYVSTGGASTTKEFVDMLNLKPGMKVLDVGCGIGGGDFYIAKTFGVEVLGLDLSANMVDIAIERLVEEKLPTVHFEVADATKREFPEGSFDVIYSRDTILHIDDKLALFKRFYVSVGASRNRKYVCISA</sequence>
<dbReference type="GO" id="GO:0000234">
    <property type="term" value="F:phosphoethanolamine N-methyltransferase activity"/>
    <property type="evidence" value="ECO:0007669"/>
    <property type="project" value="UniProtKB-EC"/>
</dbReference>
<dbReference type="SUPFAM" id="SSF53335">
    <property type="entry name" value="S-adenosyl-L-methionine-dependent methyltransferases"/>
    <property type="match status" value="1"/>
</dbReference>
<comment type="pathway">
    <text evidence="2">Lipid metabolism.</text>
</comment>
<dbReference type="EMBL" id="JAGEUA010000006">
    <property type="protein sequence ID" value="KAL0973694.1"/>
    <property type="molecule type" value="Genomic_DNA"/>
</dbReference>
<comment type="catalytic activity">
    <reaction evidence="8">
        <text>N-methylethanolamine phosphate + S-adenosyl-L-methionine = N,N-dimethylethanolamine phosphate + S-adenosyl-L-homocysteine + H(+)</text>
        <dbReference type="Rhea" id="RHEA:25321"/>
        <dbReference type="ChEBI" id="CHEBI:15378"/>
        <dbReference type="ChEBI" id="CHEBI:57781"/>
        <dbReference type="ChEBI" id="CHEBI:57856"/>
        <dbReference type="ChEBI" id="CHEBI:58641"/>
        <dbReference type="ChEBI" id="CHEBI:59789"/>
        <dbReference type="EC" id="2.1.1.103"/>
    </reaction>
    <physiologicalReaction direction="left-to-right" evidence="8">
        <dbReference type="Rhea" id="RHEA:25322"/>
    </physiologicalReaction>
</comment>
<dbReference type="Gene3D" id="3.40.50.150">
    <property type="entry name" value="Vaccinia Virus protein VP39"/>
    <property type="match status" value="1"/>
</dbReference>
<evidence type="ECO:0000256" key="2">
    <source>
        <dbReference type="ARBA" id="ARBA00005189"/>
    </source>
</evidence>
<keyword evidence="11" id="KW-1185">Reference proteome</keyword>
<gene>
    <name evidence="10" type="ORF">UPYG_G00209710</name>
</gene>
<evidence type="ECO:0000256" key="6">
    <source>
        <dbReference type="ARBA" id="ARBA00047619"/>
    </source>
</evidence>
<dbReference type="Proteomes" id="UP001557470">
    <property type="component" value="Unassembled WGS sequence"/>
</dbReference>
<proteinExistence type="predicted"/>
<evidence type="ECO:0000256" key="7">
    <source>
        <dbReference type="ARBA" id="ARBA00047622"/>
    </source>
</evidence>
<evidence type="ECO:0000259" key="9">
    <source>
        <dbReference type="Pfam" id="PF13649"/>
    </source>
</evidence>
<evidence type="ECO:0000256" key="5">
    <source>
        <dbReference type="ARBA" id="ARBA00035674"/>
    </source>
</evidence>
<comment type="pathway">
    <text evidence="1">Phospholipid metabolism; phosphatidylcholine biosynthesis.</text>
</comment>